<organism evidence="1">
    <name type="scientific">marine metagenome</name>
    <dbReference type="NCBI Taxonomy" id="408172"/>
    <lineage>
        <taxon>unclassified sequences</taxon>
        <taxon>metagenomes</taxon>
        <taxon>ecological metagenomes</taxon>
    </lineage>
</organism>
<feature type="non-terminal residue" evidence="1">
    <location>
        <position position="41"/>
    </location>
</feature>
<evidence type="ECO:0000313" key="1">
    <source>
        <dbReference type="EMBL" id="SVC90969.1"/>
    </source>
</evidence>
<accession>A0A382QZP6</accession>
<feature type="non-terminal residue" evidence="1">
    <location>
        <position position="1"/>
    </location>
</feature>
<reference evidence="1" key="1">
    <citation type="submission" date="2018-05" db="EMBL/GenBank/DDBJ databases">
        <authorList>
            <person name="Lanie J.A."/>
            <person name="Ng W.-L."/>
            <person name="Kazmierczak K.M."/>
            <person name="Andrzejewski T.M."/>
            <person name="Davidsen T.M."/>
            <person name="Wayne K.J."/>
            <person name="Tettelin H."/>
            <person name="Glass J.I."/>
            <person name="Rusch D."/>
            <person name="Podicherti R."/>
            <person name="Tsui H.-C.T."/>
            <person name="Winkler M.E."/>
        </authorList>
    </citation>
    <scope>NUCLEOTIDE SEQUENCE</scope>
</reference>
<sequence>VGRKQTLVVSTLYQILTSFSSFSIDSVRDITVSKSGGQQQS</sequence>
<proteinExistence type="predicted"/>
<dbReference type="AlphaFoldDB" id="A0A382QZP6"/>
<name>A0A382QZP6_9ZZZZ</name>
<gene>
    <name evidence="1" type="ORF">METZ01_LOCUS343823</name>
</gene>
<dbReference type="EMBL" id="UINC01118085">
    <property type="protein sequence ID" value="SVC90969.1"/>
    <property type="molecule type" value="Genomic_DNA"/>
</dbReference>
<protein>
    <submittedName>
        <fullName evidence="1">Uncharacterized protein</fullName>
    </submittedName>
</protein>